<sequence>MSMMFNQRVYLNNAATSFPKAPGVAEAVAGYITDIGSNIHRGQYKEALAAEETVLETRELLCALFHAPKPENVVFHKNITESLNLLILGIFKPGDHVLISSMEHNAIIRPLNHFTRNNPGFSYSVLPCTADGSLSLDGKLPLQEAVDQFMLKFLRPNTKAVMITHASNVCGTIFPLKEIGAFCQRHHLLFIVDSAQTAGHLEIDMQETGIHALGFTGHKGLLGPQGIGGIVLADQIIPLFQPVIVGGSGSHSENPYQPNDMPDKYEAGTPNLPGIYGLHASLNYIRTTGLQTIRDKEMKLTSKLIDNLQNAKGLKLIGSPDLDQRTAVLSFDFIGKDNALISYKLEKDYGLINRCGLHCSPLAHQTLGTFPRGAVRLSLSCFNTLEEIDYASKAILSVCRSS</sequence>
<dbReference type="InterPro" id="IPR020578">
    <property type="entry name" value="Aminotrans_V_PyrdxlP_BS"/>
</dbReference>
<dbReference type="eggNOG" id="COG0520">
    <property type="taxonomic scope" value="Bacteria"/>
</dbReference>
<dbReference type="InterPro" id="IPR015424">
    <property type="entry name" value="PyrdxlP-dep_Trfase"/>
</dbReference>
<dbReference type="RefSeq" id="WP_013626345.1">
    <property type="nucleotide sequence ID" value="NC_015172.1"/>
</dbReference>
<name>F0T2Y3_SYNGF</name>
<dbReference type="InterPro" id="IPR000192">
    <property type="entry name" value="Aminotrans_V_dom"/>
</dbReference>
<dbReference type="PANTHER" id="PTHR43586">
    <property type="entry name" value="CYSTEINE DESULFURASE"/>
    <property type="match status" value="1"/>
</dbReference>
<dbReference type="AlphaFoldDB" id="F0T2Y3"/>
<dbReference type="STRING" id="645991.Sgly_3358"/>
<dbReference type="InterPro" id="IPR015421">
    <property type="entry name" value="PyrdxlP-dep_Trfase_major"/>
</dbReference>
<dbReference type="SUPFAM" id="SSF53383">
    <property type="entry name" value="PLP-dependent transferases"/>
    <property type="match status" value="1"/>
</dbReference>
<gene>
    <name evidence="6" type="ordered locus">Sgly_3358</name>
</gene>
<reference evidence="7" key="2">
    <citation type="submission" date="2011-02" db="EMBL/GenBank/DDBJ databases">
        <title>The complete genome of Syntrophobotulus glycolicus DSM 8271.</title>
        <authorList>
            <person name="Lucas S."/>
            <person name="Copeland A."/>
            <person name="Lapidus A."/>
            <person name="Bruce D."/>
            <person name="Goodwin L."/>
            <person name="Pitluck S."/>
            <person name="Kyrpides N."/>
            <person name="Mavromatis K."/>
            <person name="Pagani I."/>
            <person name="Ivanova N."/>
            <person name="Mikhailova N."/>
            <person name="Chertkov O."/>
            <person name="Held B."/>
            <person name="Detter J.C."/>
            <person name="Tapia R."/>
            <person name="Han C."/>
            <person name="Land M."/>
            <person name="Hauser L."/>
            <person name="Markowitz V."/>
            <person name="Cheng J.-F."/>
            <person name="Hugenholtz P."/>
            <person name="Woyke T."/>
            <person name="Wu D."/>
            <person name="Spring S."/>
            <person name="Schroeder M."/>
            <person name="Brambilla E."/>
            <person name="Klenk H.-P."/>
            <person name="Eisen J.A."/>
        </authorList>
    </citation>
    <scope>NUCLEOTIDE SEQUENCE [LARGE SCALE GENOMIC DNA]</scope>
    <source>
        <strain evidence="7">DSM 8271 / FlGlyR</strain>
    </source>
</reference>
<organism evidence="6 7">
    <name type="scientific">Syntrophobotulus glycolicus (strain DSM 8271 / FlGlyR)</name>
    <dbReference type="NCBI Taxonomy" id="645991"/>
    <lineage>
        <taxon>Bacteria</taxon>
        <taxon>Bacillati</taxon>
        <taxon>Bacillota</taxon>
        <taxon>Clostridia</taxon>
        <taxon>Eubacteriales</taxon>
        <taxon>Desulfitobacteriaceae</taxon>
        <taxon>Syntrophobotulus</taxon>
    </lineage>
</organism>
<dbReference type="InterPro" id="IPR015422">
    <property type="entry name" value="PyrdxlP-dep_Trfase_small"/>
</dbReference>
<dbReference type="Gene3D" id="3.40.640.10">
    <property type="entry name" value="Type I PLP-dependent aspartate aminotransferase-like (Major domain)"/>
    <property type="match status" value="1"/>
</dbReference>
<evidence type="ECO:0000313" key="7">
    <source>
        <dbReference type="Proteomes" id="UP000007488"/>
    </source>
</evidence>
<keyword evidence="2" id="KW-0663">Pyridoxal phosphate</keyword>
<dbReference type="HOGENOM" id="CLU_003433_2_4_9"/>
<evidence type="ECO:0000256" key="1">
    <source>
        <dbReference type="ARBA" id="ARBA00001933"/>
    </source>
</evidence>
<feature type="domain" description="Aminotransferase class V" evidence="5">
    <location>
        <begin position="9"/>
        <end position="390"/>
    </location>
</feature>
<keyword evidence="6" id="KW-0808">Transferase</keyword>
<dbReference type="InterPro" id="IPR010969">
    <property type="entry name" value="Cys_dSase-rel_unknwn_funct"/>
</dbReference>
<evidence type="ECO:0000259" key="5">
    <source>
        <dbReference type="Pfam" id="PF00266"/>
    </source>
</evidence>
<keyword evidence="7" id="KW-1185">Reference proteome</keyword>
<dbReference type="PROSITE" id="PS00595">
    <property type="entry name" value="AA_TRANSFER_CLASS_5"/>
    <property type="match status" value="1"/>
</dbReference>
<accession>F0T2Y3</accession>
<evidence type="ECO:0000256" key="2">
    <source>
        <dbReference type="ARBA" id="ARBA00022898"/>
    </source>
</evidence>
<dbReference type="EMBL" id="CP002547">
    <property type="protein sequence ID" value="ADY57620.1"/>
    <property type="molecule type" value="Genomic_DNA"/>
</dbReference>
<evidence type="ECO:0000313" key="6">
    <source>
        <dbReference type="EMBL" id="ADY57620.1"/>
    </source>
</evidence>
<dbReference type="GO" id="GO:0031071">
    <property type="term" value="F:cysteine desulfurase activity"/>
    <property type="evidence" value="ECO:0007669"/>
    <property type="project" value="UniProtKB-EC"/>
</dbReference>
<comment type="cofactor">
    <cofactor evidence="1 4">
        <name>pyridoxal 5'-phosphate</name>
        <dbReference type="ChEBI" id="CHEBI:597326"/>
    </cofactor>
</comment>
<dbReference type="NCBIfam" id="TIGR01977">
    <property type="entry name" value="am_tr_V_EF2568"/>
    <property type="match status" value="1"/>
</dbReference>
<evidence type="ECO:0000256" key="3">
    <source>
        <dbReference type="RuleBase" id="RU004075"/>
    </source>
</evidence>
<dbReference type="KEGG" id="sgy:Sgly_3358"/>
<protein>
    <submittedName>
        <fullName evidence="6">Cysteine desulfurase family protein</fullName>
        <ecNumber evidence="6">2.8.1.7</ecNumber>
    </submittedName>
</protein>
<dbReference type="Pfam" id="PF00266">
    <property type="entry name" value="Aminotran_5"/>
    <property type="match status" value="1"/>
</dbReference>
<proteinExistence type="inferred from homology"/>
<dbReference type="PANTHER" id="PTHR43586:SF4">
    <property type="entry name" value="ISOPENICILLIN N EPIMERASE"/>
    <property type="match status" value="1"/>
</dbReference>
<evidence type="ECO:0000256" key="4">
    <source>
        <dbReference type="RuleBase" id="RU004504"/>
    </source>
</evidence>
<reference evidence="6 7" key="1">
    <citation type="journal article" date="2011" name="Stand. Genomic Sci.">
        <title>Complete genome sequence of Syntrophobotulus glycolicus type strain (FlGlyR).</title>
        <authorList>
            <person name="Han C."/>
            <person name="Mwirichia R."/>
            <person name="Chertkov O."/>
            <person name="Held B."/>
            <person name="Lapidus A."/>
            <person name="Nolan M."/>
            <person name="Lucas S."/>
            <person name="Hammon N."/>
            <person name="Deshpande S."/>
            <person name="Cheng J.F."/>
            <person name="Tapia R."/>
            <person name="Goodwin L."/>
            <person name="Pitluck S."/>
            <person name="Huntemann M."/>
            <person name="Liolios K."/>
            <person name="Ivanova N."/>
            <person name="Pagani I."/>
            <person name="Mavromatis K."/>
            <person name="Ovchinikova G."/>
            <person name="Pati A."/>
            <person name="Chen A."/>
            <person name="Palaniappan K."/>
            <person name="Land M."/>
            <person name="Hauser L."/>
            <person name="Brambilla E.M."/>
            <person name="Rohde M."/>
            <person name="Spring S."/>
            <person name="Sikorski J."/>
            <person name="Goker M."/>
            <person name="Woyke T."/>
            <person name="Bristow J."/>
            <person name="Eisen J.A."/>
            <person name="Markowitz V."/>
            <person name="Hugenholtz P."/>
            <person name="Kyrpides N.C."/>
            <person name="Klenk H.P."/>
            <person name="Detter J.C."/>
        </authorList>
    </citation>
    <scope>NUCLEOTIDE SEQUENCE [LARGE SCALE GENOMIC DNA]</scope>
    <source>
        <strain evidence="7">DSM 8271 / FlGlyR</strain>
    </source>
</reference>
<dbReference type="Proteomes" id="UP000007488">
    <property type="component" value="Chromosome"/>
</dbReference>
<dbReference type="EC" id="2.8.1.7" evidence="6"/>
<comment type="similarity">
    <text evidence="3">Belongs to the class-V pyridoxal-phosphate-dependent aminotransferase family.</text>
</comment>
<dbReference type="Gene3D" id="3.90.1150.10">
    <property type="entry name" value="Aspartate Aminotransferase, domain 1"/>
    <property type="match status" value="1"/>
</dbReference>